<dbReference type="Proteomes" id="UP000064967">
    <property type="component" value="Chromosome"/>
</dbReference>
<proteinExistence type="predicted"/>
<dbReference type="KEGG" id="llu:AKJ09_02513"/>
<evidence type="ECO:0000313" key="2">
    <source>
        <dbReference type="Proteomes" id="UP000064967"/>
    </source>
</evidence>
<dbReference type="EMBL" id="CP012333">
    <property type="protein sequence ID" value="AKU95849.1"/>
    <property type="molecule type" value="Genomic_DNA"/>
</dbReference>
<evidence type="ECO:0000313" key="1">
    <source>
        <dbReference type="EMBL" id="AKU95849.1"/>
    </source>
</evidence>
<sequence>MEQRALDWSFEAPNTLIINGTPRQIEVTNGCTQIKMDGRTWSGSPPDGTCPTKVDALTPLEETFVGGWTIDRPPADDTIHGAFRGSFSLNADRELYLSLYLDYKNSWQSQSINKSGKPWRADDEGDLQVDTNDGPLHLRLTRKGDTLEICYGAFGCFIGHK</sequence>
<gene>
    <name evidence="1" type="ORF">AKJ09_02513</name>
</gene>
<organism evidence="1 2">
    <name type="scientific">Labilithrix luteola</name>
    <dbReference type="NCBI Taxonomy" id="1391654"/>
    <lineage>
        <taxon>Bacteria</taxon>
        <taxon>Pseudomonadati</taxon>
        <taxon>Myxococcota</taxon>
        <taxon>Polyangia</taxon>
        <taxon>Polyangiales</taxon>
        <taxon>Labilitrichaceae</taxon>
        <taxon>Labilithrix</taxon>
    </lineage>
</organism>
<protein>
    <submittedName>
        <fullName evidence="1">Uncharacterized protein</fullName>
    </submittedName>
</protein>
<accession>A0A0K1PRU8</accession>
<reference evidence="1 2" key="1">
    <citation type="submission" date="2015-08" db="EMBL/GenBank/DDBJ databases">
        <authorList>
            <person name="Babu N.S."/>
            <person name="Beckwith C.J."/>
            <person name="Beseler K.G."/>
            <person name="Brison A."/>
            <person name="Carone J.V."/>
            <person name="Caskin T.P."/>
            <person name="Diamond M."/>
            <person name="Durham M.E."/>
            <person name="Foxe J.M."/>
            <person name="Go M."/>
            <person name="Henderson B.A."/>
            <person name="Jones I.B."/>
            <person name="McGettigan J.A."/>
            <person name="Micheletti S.J."/>
            <person name="Nasrallah M.E."/>
            <person name="Ortiz D."/>
            <person name="Piller C.R."/>
            <person name="Privatt S.R."/>
            <person name="Schneider S.L."/>
            <person name="Sharp S."/>
            <person name="Smith T.C."/>
            <person name="Stanton J.D."/>
            <person name="Ullery H.E."/>
            <person name="Wilson R.J."/>
            <person name="Serrano M.G."/>
            <person name="Buck G."/>
            <person name="Lee V."/>
            <person name="Wang Y."/>
            <person name="Carvalho R."/>
            <person name="Voegtly L."/>
            <person name="Shi R."/>
            <person name="Duckworth R."/>
            <person name="Johnson A."/>
            <person name="Loviza R."/>
            <person name="Walstead R."/>
            <person name="Shah Z."/>
            <person name="Kiflezghi M."/>
            <person name="Wade K."/>
            <person name="Ball S.L."/>
            <person name="Bradley K.W."/>
            <person name="Asai D.J."/>
            <person name="Bowman C.A."/>
            <person name="Russell D.A."/>
            <person name="Pope W.H."/>
            <person name="Jacobs-Sera D."/>
            <person name="Hendrix R.W."/>
            <person name="Hatfull G.F."/>
        </authorList>
    </citation>
    <scope>NUCLEOTIDE SEQUENCE [LARGE SCALE GENOMIC DNA]</scope>
    <source>
        <strain evidence="1 2">DSM 27648</strain>
    </source>
</reference>
<name>A0A0K1PRU8_9BACT</name>
<dbReference type="AlphaFoldDB" id="A0A0K1PRU8"/>
<keyword evidence="2" id="KW-1185">Reference proteome</keyword>
<dbReference type="STRING" id="1391654.AKJ09_02513"/>